<evidence type="ECO:0000256" key="3">
    <source>
        <dbReference type="ARBA" id="ARBA00023125"/>
    </source>
</evidence>
<accession>A0A8T2UC16</accession>
<evidence type="ECO:0000259" key="7">
    <source>
        <dbReference type="PROSITE" id="PS50066"/>
    </source>
</evidence>
<evidence type="ECO:0000313" key="8">
    <source>
        <dbReference type="EMBL" id="KAH7431446.1"/>
    </source>
</evidence>
<dbReference type="PANTHER" id="PTHR48019">
    <property type="entry name" value="SERUM RESPONSE FACTOR HOMOLOG"/>
    <property type="match status" value="1"/>
</dbReference>
<dbReference type="OrthoDB" id="1933443at2759"/>
<dbReference type="GO" id="GO:0045944">
    <property type="term" value="P:positive regulation of transcription by RNA polymerase II"/>
    <property type="evidence" value="ECO:0007669"/>
    <property type="project" value="InterPro"/>
</dbReference>
<feature type="compositionally biased region" description="Basic and acidic residues" evidence="6">
    <location>
        <begin position="108"/>
        <end position="121"/>
    </location>
</feature>
<dbReference type="AlphaFoldDB" id="A0A8T2UC16"/>
<evidence type="ECO:0000256" key="5">
    <source>
        <dbReference type="ARBA" id="ARBA00023242"/>
    </source>
</evidence>
<evidence type="ECO:0000256" key="2">
    <source>
        <dbReference type="ARBA" id="ARBA00023015"/>
    </source>
</evidence>
<reference evidence="8" key="1">
    <citation type="submission" date="2021-08" db="EMBL/GenBank/DDBJ databases">
        <title>WGS assembly of Ceratopteris richardii.</title>
        <authorList>
            <person name="Marchant D.B."/>
            <person name="Chen G."/>
            <person name="Jenkins J."/>
            <person name="Shu S."/>
            <person name="Leebens-Mack J."/>
            <person name="Grimwood J."/>
            <person name="Schmutz J."/>
            <person name="Soltis P."/>
            <person name="Soltis D."/>
            <person name="Chen Z.-H."/>
        </authorList>
    </citation>
    <scope>NUCLEOTIDE SEQUENCE</scope>
    <source>
        <strain evidence="8">Whitten #5841</strain>
        <tissue evidence="8">Leaf</tissue>
    </source>
</reference>
<protein>
    <recommendedName>
        <fullName evidence="7">MADS-box domain-containing protein</fullName>
    </recommendedName>
</protein>
<keyword evidence="5" id="KW-0539">Nucleus</keyword>
<dbReference type="CDD" id="cd00265">
    <property type="entry name" value="MADS_MEF2_like"/>
    <property type="match status" value="1"/>
</dbReference>
<dbReference type="PROSITE" id="PS00350">
    <property type="entry name" value="MADS_BOX_1"/>
    <property type="match status" value="1"/>
</dbReference>
<dbReference type="EMBL" id="CM035413">
    <property type="protein sequence ID" value="KAH7431446.1"/>
    <property type="molecule type" value="Genomic_DNA"/>
</dbReference>
<dbReference type="InterPro" id="IPR036879">
    <property type="entry name" value="TF_MADSbox_sf"/>
</dbReference>
<dbReference type="SMART" id="SM00432">
    <property type="entry name" value="MADS"/>
    <property type="match status" value="1"/>
</dbReference>
<sequence>MALNTRTKSPSILAGGDHSEAIARRLTSGHDQTYYNQMNLAENSTTCRQKVPEFSAYFNTLEDVNRERRLMNYFSILTSKATDEDNNPDFEDNSCEDDENVSEEDAEQGGHDEVLGNKDSKSRCNGRDIFDDANTSCLTLTIGNIQVDTAKTVEKRVDDLVDNAGATLTRNDYCIHNMKRNEGSTVITGEVPSSSCKTGSKTGVAISVPRGKIQIRRIENATSRQVTFSKRRNGLLKKAYELSVLCDAQLALIIFSATGKLFEFASPK</sequence>
<feature type="domain" description="MADS-box" evidence="7">
    <location>
        <begin position="208"/>
        <end position="268"/>
    </location>
</feature>
<feature type="compositionally biased region" description="Acidic residues" evidence="6">
    <location>
        <begin position="84"/>
        <end position="107"/>
    </location>
</feature>
<proteinExistence type="predicted"/>
<dbReference type="Proteomes" id="UP000825935">
    <property type="component" value="Chromosome 8"/>
</dbReference>
<dbReference type="GO" id="GO:0000977">
    <property type="term" value="F:RNA polymerase II transcription regulatory region sequence-specific DNA binding"/>
    <property type="evidence" value="ECO:0007669"/>
    <property type="project" value="InterPro"/>
</dbReference>
<evidence type="ECO:0000256" key="1">
    <source>
        <dbReference type="ARBA" id="ARBA00004123"/>
    </source>
</evidence>
<dbReference type="PROSITE" id="PS50066">
    <property type="entry name" value="MADS_BOX_2"/>
    <property type="match status" value="1"/>
</dbReference>
<evidence type="ECO:0000256" key="4">
    <source>
        <dbReference type="ARBA" id="ARBA00023163"/>
    </source>
</evidence>
<keyword evidence="4" id="KW-0804">Transcription</keyword>
<dbReference type="GO" id="GO:0046983">
    <property type="term" value="F:protein dimerization activity"/>
    <property type="evidence" value="ECO:0007669"/>
    <property type="project" value="InterPro"/>
</dbReference>
<dbReference type="PRINTS" id="PR00404">
    <property type="entry name" value="MADSDOMAIN"/>
</dbReference>
<comment type="caution">
    <text evidence="8">The sequence shown here is derived from an EMBL/GenBank/DDBJ whole genome shotgun (WGS) entry which is preliminary data.</text>
</comment>
<dbReference type="Gene3D" id="3.40.1810.10">
    <property type="entry name" value="Transcription factor, MADS-box"/>
    <property type="match status" value="1"/>
</dbReference>
<comment type="subcellular location">
    <subcellularLocation>
        <location evidence="1">Nucleus</location>
    </subcellularLocation>
</comment>
<name>A0A8T2UC16_CERRI</name>
<keyword evidence="3" id="KW-0238">DNA-binding</keyword>
<dbReference type="GO" id="GO:0005634">
    <property type="term" value="C:nucleus"/>
    <property type="evidence" value="ECO:0007669"/>
    <property type="project" value="UniProtKB-SubCell"/>
</dbReference>
<dbReference type="InterPro" id="IPR033896">
    <property type="entry name" value="MEF2-like_N"/>
</dbReference>
<dbReference type="InterPro" id="IPR050142">
    <property type="entry name" value="MADS-box/MEF2_TF"/>
</dbReference>
<keyword evidence="9" id="KW-1185">Reference proteome</keyword>
<dbReference type="InterPro" id="IPR002100">
    <property type="entry name" value="TF_MADSbox"/>
</dbReference>
<evidence type="ECO:0000313" key="9">
    <source>
        <dbReference type="Proteomes" id="UP000825935"/>
    </source>
</evidence>
<evidence type="ECO:0000256" key="6">
    <source>
        <dbReference type="SAM" id="MobiDB-lite"/>
    </source>
</evidence>
<dbReference type="SUPFAM" id="SSF55455">
    <property type="entry name" value="SRF-like"/>
    <property type="match status" value="1"/>
</dbReference>
<keyword evidence="2" id="KW-0805">Transcription regulation</keyword>
<feature type="region of interest" description="Disordered" evidence="6">
    <location>
        <begin position="81"/>
        <end position="121"/>
    </location>
</feature>
<gene>
    <name evidence="8" type="ORF">KP509_08G048300</name>
</gene>
<organism evidence="8 9">
    <name type="scientific">Ceratopteris richardii</name>
    <name type="common">Triangle waterfern</name>
    <dbReference type="NCBI Taxonomy" id="49495"/>
    <lineage>
        <taxon>Eukaryota</taxon>
        <taxon>Viridiplantae</taxon>
        <taxon>Streptophyta</taxon>
        <taxon>Embryophyta</taxon>
        <taxon>Tracheophyta</taxon>
        <taxon>Polypodiopsida</taxon>
        <taxon>Polypodiidae</taxon>
        <taxon>Polypodiales</taxon>
        <taxon>Pteridineae</taxon>
        <taxon>Pteridaceae</taxon>
        <taxon>Parkerioideae</taxon>
        <taxon>Ceratopteris</taxon>
    </lineage>
</organism>
<dbReference type="Pfam" id="PF00319">
    <property type="entry name" value="SRF-TF"/>
    <property type="match status" value="1"/>
</dbReference>